<feature type="compositionally biased region" description="Pro residues" evidence="3">
    <location>
        <begin position="281"/>
        <end position="299"/>
    </location>
</feature>
<dbReference type="InterPro" id="IPR002048">
    <property type="entry name" value="EF_hand_dom"/>
</dbReference>
<feature type="region of interest" description="Disordered" evidence="3">
    <location>
        <begin position="837"/>
        <end position="893"/>
    </location>
</feature>
<dbReference type="Proteomes" id="UP001165060">
    <property type="component" value="Unassembled WGS sequence"/>
</dbReference>
<organism evidence="5 6">
    <name type="scientific">Tetraparma gracilis</name>
    <dbReference type="NCBI Taxonomy" id="2962635"/>
    <lineage>
        <taxon>Eukaryota</taxon>
        <taxon>Sar</taxon>
        <taxon>Stramenopiles</taxon>
        <taxon>Ochrophyta</taxon>
        <taxon>Bolidophyceae</taxon>
        <taxon>Parmales</taxon>
        <taxon>Triparmaceae</taxon>
        <taxon>Tetraparma</taxon>
    </lineage>
</organism>
<feature type="region of interest" description="Disordered" evidence="3">
    <location>
        <begin position="112"/>
        <end position="139"/>
    </location>
</feature>
<protein>
    <recommendedName>
        <fullName evidence="4">EF-hand domain-containing protein</fullName>
    </recommendedName>
</protein>
<sequence>MSSSQSSQSSQSSFYERSVARRSALHDELALLRSSKANAELSECTFGDSPGDVPLDRVPGEERRRKQENVTKRCEDMYVDGLKSMLRRDLEAAAAEECRKKQELEGCSFQPRISASSSRGEADLAVTGTGLAPGGDGAAEADSVFSRLSLPRPVPPQEELPATRWSGSHVASSVEFEASFLARQNLYTSIRNRNLKELHEESAPTFAPRGKGHWRQSYAAFRAAADAYQEVSGKTLDLRRDSFWEKPSWERGRAGTYWGSSSKAKGRGGGVASSSAAETPPVAPPQPRLDTPEVPPAAPAMPSIGDTSPSEDSGGHRPAHWDTSTESALPPVPPPRAPNPPTPFLLALHNCLRALAPSPSPSPVVPPSLSQNLSKFSDIFFPSSLPPSELHSFILLSVRRCHYSLTASSPPTTDLSYLATRILSLHPDTGSLGFLSSLPLSPSFFISLSALREGLRPLEQVNLWDSHKIVKFFGECERNTPSPDDEPDQPYSSKPASAVRGQTILDVLDHYSLPPPARSLKESVEKALAVLSKACHYRGTTLISFFPADPATDTVPSTPSALNSALQNLQTFLNENPEIVASASRLAKLKRQLLARRLTAGQIFADMDADKSNRVSFGEFKRGITMAGIRPVPRNAEMRALFQEFDADGNGYVSWEEMVQRVDKEVVDAFKNKEREKEVAPRCAPPVKKADPIVAQHKLEDLRKQLLRRNVSVGRLFSEMDTDRGGRISFREFETGILKCGIRPVPTPLELRELFDALDVDGDNSLAWSEIQRMLDAGPREPSALVQQQSGDLNKSHRTSKNPLHATRVEYRGDQFFDIVMDRLIEKENDLRMTHIPQTNLSASVSSSPPPAMMSKKELKKAVKRAKKERKKQEKRARENEKENEEGEEEELTNLDVSAITDAASTGTAEPAPARRLTVRINEVPTVEHPAVLTHQAHSHDSEFQKLHGQKKEQQDRKALRMIDELIPAKAMELSVHHVAAAGEGGGVSPKSQQQTAKRLSKPLKKNTFVKPPPPHPFDSNLLGRQRPHPEAEPEGLTEARRSEAEIETWVKKQDIVARRREATIKAKQDALEEEVLARVFSTSDASEAMLSHRQSTSEGGDGGSGILEKLYKDGLKIMSKKKKEPASPYPHSPTAHLQNKVTKDILDNLPRRKDSFMSDKPAPPPPQEFSYSPSIPEESKRMVGNDRNYDYKKRENARVANWIKKSVSFHEEHKEISKMKMQECVHIFDSPRRKSKEAILAAQEVALSKEQTSLL</sequence>
<gene>
    <name evidence="5" type="ORF">TeGR_g3819</name>
</gene>
<dbReference type="Pfam" id="PF13202">
    <property type="entry name" value="EF-hand_5"/>
    <property type="match status" value="2"/>
</dbReference>
<dbReference type="PROSITE" id="PS50222">
    <property type="entry name" value="EF_HAND_2"/>
    <property type="match status" value="4"/>
</dbReference>
<dbReference type="EMBL" id="BRYB01006423">
    <property type="protein sequence ID" value="GMI57238.1"/>
    <property type="molecule type" value="Genomic_DNA"/>
</dbReference>
<feature type="domain" description="EF-hand" evidence="4">
    <location>
        <begin position="633"/>
        <end position="668"/>
    </location>
</feature>
<feature type="region of interest" description="Disordered" evidence="3">
    <location>
        <begin position="1122"/>
        <end position="1186"/>
    </location>
</feature>
<comment type="caution">
    <text evidence="5">The sequence shown here is derived from an EMBL/GenBank/DDBJ whole genome shotgun (WGS) entry which is preliminary data.</text>
</comment>
<feature type="region of interest" description="Disordered" evidence="3">
    <location>
        <begin position="254"/>
        <end position="342"/>
    </location>
</feature>
<feature type="compositionally biased region" description="Acidic residues" evidence="3">
    <location>
        <begin position="882"/>
        <end position="893"/>
    </location>
</feature>
<feature type="domain" description="EF-hand" evidence="4">
    <location>
        <begin position="708"/>
        <end position="743"/>
    </location>
</feature>
<dbReference type="PROSITE" id="PS00018">
    <property type="entry name" value="EF_HAND_1"/>
    <property type="match status" value="4"/>
</dbReference>
<dbReference type="Gene3D" id="1.10.238.10">
    <property type="entry name" value="EF-hand"/>
    <property type="match status" value="2"/>
</dbReference>
<dbReference type="SMART" id="SM00054">
    <property type="entry name" value="EFh"/>
    <property type="match status" value="4"/>
</dbReference>
<feature type="compositionally biased region" description="Basic and acidic residues" evidence="3">
    <location>
        <begin position="54"/>
        <end position="70"/>
    </location>
</feature>
<feature type="compositionally biased region" description="Basic residues" evidence="3">
    <location>
        <begin position="862"/>
        <end position="875"/>
    </location>
</feature>
<dbReference type="PANTHER" id="PTHR13037">
    <property type="entry name" value="FORMIN"/>
    <property type="match status" value="1"/>
</dbReference>
<keyword evidence="2" id="KW-0106">Calcium</keyword>
<evidence type="ECO:0000313" key="6">
    <source>
        <dbReference type="Proteomes" id="UP001165060"/>
    </source>
</evidence>
<feature type="compositionally biased region" description="Pro residues" evidence="3">
    <location>
        <begin position="330"/>
        <end position="342"/>
    </location>
</feature>
<evidence type="ECO:0000256" key="2">
    <source>
        <dbReference type="ARBA" id="ARBA00022837"/>
    </source>
</evidence>
<reference evidence="5 6" key="1">
    <citation type="journal article" date="2023" name="Commun. Biol.">
        <title>Genome analysis of Parmales, the sister group of diatoms, reveals the evolutionary specialization of diatoms from phago-mixotrophs to photoautotrophs.</title>
        <authorList>
            <person name="Ban H."/>
            <person name="Sato S."/>
            <person name="Yoshikawa S."/>
            <person name="Yamada K."/>
            <person name="Nakamura Y."/>
            <person name="Ichinomiya M."/>
            <person name="Sato N."/>
            <person name="Blanc-Mathieu R."/>
            <person name="Endo H."/>
            <person name="Kuwata A."/>
            <person name="Ogata H."/>
        </authorList>
    </citation>
    <scope>NUCLEOTIDE SEQUENCE [LARGE SCALE GENOMIC DNA]</scope>
</reference>
<dbReference type="InterPro" id="IPR011992">
    <property type="entry name" value="EF-hand-dom_pair"/>
</dbReference>
<evidence type="ECO:0000256" key="1">
    <source>
        <dbReference type="ARBA" id="ARBA00022581"/>
    </source>
</evidence>
<feature type="region of interest" description="Disordered" evidence="3">
    <location>
        <begin position="1085"/>
        <end position="1108"/>
    </location>
</feature>
<dbReference type="SUPFAM" id="SSF47473">
    <property type="entry name" value="EF-hand"/>
    <property type="match status" value="1"/>
</dbReference>
<keyword evidence="6" id="KW-1185">Reference proteome</keyword>
<feature type="region of interest" description="Disordered" evidence="3">
    <location>
        <begin position="982"/>
        <end position="1044"/>
    </location>
</feature>
<evidence type="ECO:0000313" key="5">
    <source>
        <dbReference type="EMBL" id="GMI57238.1"/>
    </source>
</evidence>
<dbReference type="CDD" id="cd00051">
    <property type="entry name" value="EFh"/>
    <property type="match status" value="3"/>
</dbReference>
<dbReference type="InterPro" id="IPR018247">
    <property type="entry name" value="EF_Hand_1_Ca_BS"/>
</dbReference>
<feature type="region of interest" description="Disordered" evidence="3">
    <location>
        <begin position="477"/>
        <end position="496"/>
    </location>
</feature>
<feature type="compositionally biased region" description="Basic and acidic residues" evidence="3">
    <location>
        <begin position="1028"/>
        <end position="1044"/>
    </location>
</feature>
<feature type="domain" description="EF-hand" evidence="4">
    <location>
        <begin position="746"/>
        <end position="781"/>
    </location>
</feature>
<feature type="region of interest" description="Disordered" evidence="3">
    <location>
        <begin position="936"/>
        <end position="956"/>
    </location>
</feature>
<feature type="domain" description="EF-hand" evidence="4">
    <location>
        <begin position="595"/>
        <end position="630"/>
    </location>
</feature>
<accession>A0ABQ6NE51</accession>
<keyword evidence="1" id="KW-0945">Host-virus interaction</keyword>
<feature type="compositionally biased region" description="Basic and acidic residues" evidence="3">
    <location>
        <begin position="938"/>
        <end position="956"/>
    </location>
</feature>
<evidence type="ECO:0000259" key="4">
    <source>
        <dbReference type="PROSITE" id="PS50222"/>
    </source>
</evidence>
<feature type="compositionally biased region" description="Basic and acidic residues" evidence="3">
    <location>
        <begin position="1142"/>
        <end position="1158"/>
    </location>
</feature>
<feature type="region of interest" description="Disordered" evidence="3">
    <location>
        <begin position="42"/>
        <end position="70"/>
    </location>
</feature>
<dbReference type="PANTHER" id="PTHR13037:SF24">
    <property type="entry name" value="POLYCOMB PROTEIN PCL-RELATED"/>
    <property type="match status" value="1"/>
</dbReference>
<evidence type="ECO:0000256" key="3">
    <source>
        <dbReference type="SAM" id="MobiDB-lite"/>
    </source>
</evidence>
<proteinExistence type="predicted"/>
<dbReference type="Pfam" id="PF13499">
    <property type="entry name" value="EF-hand_7"/>
    <property type="match status" value="1"/>
</dbReference>
<name>A0ABQ6NE51_9STRA</name>